<keyword evidence="4" id="KW-1185">Reference proteome</keyword>
<dbReference type="SUPFAM" id="SSF69572">
    <property type="entry name" value="Activating enzymes of the ubiquitin-like proteins"/>
    <property type="match status" value="1"/>
</dbReference>
<dbReference type="EMBL" id="MRZV01000235">
    <property type="protein sequence ID" value="PIK54760.1"/>
    <property type="molecule type" value="Genomic_DNA"/>
</dbReference>
<keyword evidence="3" id="KW-0808">Transferase</keyword>
<protein>
    <submittedName>
        <fullName evidence="3">Putative adenylyltransferase and sulfurtransferase MOCS3-like</fullName>
    </submittedName>
</protein>
<dbReference type="CDD" id="cd00757">
    <property type="entry name" value="ThiF_MoeB_HesA_family"/>
    <property type="match status" value="1"/>
</dbReference>
<dbReference type="AlphaFoldDB" id="A0A2G8L3P4"/>
<dbReference type="Gene3D" id="3.40.250.10">
    <property type="entry name" value="Rhodanese-like domain"/>
    <property type="match status" value="1"/>
</dbReference>
<dbReference type="GO" id="GO:0042292">
    <property type="term" value="F:URM1 activating enzyme activity"/>
    <property type="evidence" value="ECO:0007669"/>
    <property type="project" value="TreeGrafter"/>
</dbReference>
<dbReference type="STRING" id="307972.A0A2G8L3P4"/>
<dbReference type="Pfam" id="PF00581">
    <property type="entry name" value="Rhodanese"/>
    <property type="match status" value="1"/>
</dbReference>
<accession>A0A2G8L3P4</accession>
<dbReference type="InterPro" id="IPR035985">
    <property type="entry name" value="Ubiquitin-activating_enz"/>
</dbReference>
<feature type="domain" description="Rhodanese" evidence="2">
    <location>
        <begin position="210"/>
        <end position="265"/>
    </location>
</feature>
<dbReference type="Gene3D" id="3.40.50.720">
    <property type="entry name" value="NAD(P)-binding Rossmann-like Domain"/>
    <property type="match status" value="1"/>
</dbReference>
<dbReference type="GO" id="GO:0006777">
    <property type="term" value="P:Mo-molybdopterin cofactor biosynthetic process"/>
    <property type="evidence" value="ECO:0007669"/>
    <property type="project" value="UniProtKB-KW"/>
</dbReference>
<dbReference type="InterPro" id="IPR045886">
    <property type="entry name" value="ThiF/MoeB/HesA"/>
</dbReference>
<dbReference type="Proteomes" id="UP000230750">
    <property type="component" value="Unassembled WGS sequence"/>
</dbReference>
<dbReference type="GO" id="GO:0016779">
    <property type="term" value="F:nucleotidyltransferase activity"/>
    <property type="evidence" value="ECO:0007669"/>
    <property type="project" value="UniProtKB-KW"/>
</dbReference>
<comment type="caution">
    <text evidence="3">The sequence shown here is derived from an EMBL/GenBank/DDBJ whole genome shotgun (WGS) entry which is preliminary data.</text>
</comment>
<name>A0A2G8L3P4_STIJA</name>
<dbReference type="InterPro" id="IPR036873">
    <property type="entry name" value="Rhodanese-like_dom_sf"/>
</dbReference>
<dbReference type="Pfam" id="PF00899">
    <property type="entry name" value="ThiF"/>
    <property type="match status" value="1"/>
</dbReference>
<dbReference type="InterPro" id="IPR000594">
    <property type="entry name" value="ThiF_NAD_FAD-bd"/>
</dbReference>
<dbReference type="OrthoDB" id="10261062at2759"/>
<dbReference type="InterPro" id="IPR001763">
    <property type="entry name" value="Rhodanese-like_dom"/>
</dbReference>
<dbReference type="GO" id="GO:0032447">
    <property type="term" value="P:protein urmylation"/>
    <property type="evidence" value="ECO:0007669"/>
    <property type="project" value="TreeGrafter"/>
</dbReference>
<dbReference type="GO" id="GO:0002143">
    <property type="term" value="P:tRNA wobble position uridine thiolation"/>
    <property type="evidence" value="ECO:0007669"/>
    <property type="project" value="TreeGrafter"/>
</dbReference>
<evidence type="ECO:0000256" key="1">
    <source>
        <dbReference type="ARBA" id="ARBA00023150"/>
    </source>
</evidence>
<evidence type="ECO:0000313" key="4">
    <source>
        <dbReference type="Proteomes" id="UP000230750"/>
    </source>
</evidence>
<gene>
    <name evidence="3" type="ORF">BSL78_08359</name>
</gene>
<proteinExistence type="predicted"/>
<keyword evidence="3" id="KW-0548">Nucleotidyltransferase</keyword>
<evidence type="ECO:0000259" key="2">
    <source>
        <dbReference type="PROSITE" id="PS50206"/>
    </source>
</evidence>
<organism evidence="3 4">
    <name type="scientific">Stichopus japonicus</name>
    <name type="common">Sea cucumber</name>
    <dbReference type="NCBI Taxonomy" id="307972"/>
    <lineage>
        <taxon>Eukaryota</taxon>
        <taxon>Metazoa</taxon>
        <taxon>Echinodermata</taxon>
        <taxon>Eleutherozoa</taxon>
        <taxon>Echinozoa</taxon>
        <taxon>Holothuroidea</taxon>
        <taxon>Aspidochirotacea</taxon>
        <taxon>Aspidochirotida</taxon>
        <taxon>Stichopodidae</taxon>
        <taxon>Apostichopus</taxon>
    </lineage>
</organism>
<feature type="non-terminal residue" evidence="3">
    <location>
        <position position="1"/>
    </location>
</feature>
<dbReference type="GO" id="GO:0005737">
    <property type="term" value="C:cytoplasm"/>
    <property type="evidence" value="ECO:0007669"/>
    <property type="project" value="TreeGrafter"/>
</dbReference>
<reference evidence="3 4" key="1">
    <citation type="journal article" date="2017" name="PLoS Biol.">
        <title>The sea cucumber genome provides insights into morphological evolution and visceral regeneration.</title>
        <authorList>
            <person name="Zhang X."/>
            <person name="Sun L."/>
            <person name="Yuan J."/>
            <person name="Sun Y."/>
            <person name="Gao Y."/>
            <person name="Zhang L."/>
            <person name="Li S."/>
            <person name="Dai H."/>
            <person name="Hamel J.F."/>
            <person name="Liu C."/>
            <person name="Yu Y."/>
            <person name="Liu S."/>
            <person name="Lin W."/>
            <person name="Guo K."/>
            <person name="Jin S."/>
            <person name="Xu P."/>
            <person name="Storey K.B."/>
            <person name="Huan P."/>
            <person name="Zhang T."/>
            <person name="Zhou Y."/>
            <person name="Zhang J."/>
            <person name="Lin C."/>
            <person name="Li X."/>
            <person name="Xing L."/>
            <person name="Huo D."/>
            <person name="Sun M."/>
            <person name="Wang L."/>
            <person name="Mercier A."/>
            <person name="Li F."/>
            <person name="Yang H."/>
            <person name="Xiang J."/>
        </authorList>
    </citation>
    <scope>NUCLEOTIDE SEQUENCE [LARGE SCALE GENOMIC DNA]</scope>
    <source>
        <strain evidence="3">Shaxun</strain>
        <tissue evidence="3">Muscle</tissue>
    </source>
</reference>
<dbReference type="PANTHER" id="PTHR10953:SF102">
    <property type="entry name" value="ADENYLYLTRANSFERASE AND SULFURTRANSFERASE MOCS3"/>
    <property type="match status" value="1"/>
</dbReference>
<dbReference type="PANTHER" id="PTHR10953">
    <property type="entry name" value="UBIQUITIN-ACTIVATING ENZYME E1"/>
    <property type="match status" value="1"/>
</dbReference>
<dbReference type="GO" id="GO:0004792">
    <property type="term" value="F:thiosulfate-cyanide sulfurtransferase activity"/>
    <property type="evidence" value="ECO:0007669"/>
    <property type="project" value="TreeGrafter"/>
</dbReference>
<evidence type="ECO:0000313" key="3">
    <source>
        <dbReference type="EMBL" id="PIK54760.1"/>
    </source>
</evidence>
<keyword evidence="1" id="KW-0501">Molybdenum cofactor biosynthesis</keyword>
<sequence>SYSTLTIQTYDIVLDCTDNVATRYLLNDACVLAGKPLVSASALRFEGQFELRCSVFCKLLKRTKILGRKTARCVGDFADSLGRPCYRCLFPRPPPPETVTNCSDGGVLGVVPGIMGNLQALEAIKIITGLKASFVQKLLLFDGLYGSFRSIKLRARKKDCSVCGETPTVTGLIDYESFCGAGPSDKCMLLHILTPEERVTAKQLKEHLGSNSPPLLIDVRPPVEFDICHLPNSCNIPLNTIKKESAEYMSDAIRQSASSKGLKENIPGIKQLIYTNDVKWGRPGRSRAYQGQATNKKHTIL</sequence>
<dbReference type="PROSITE" id="PS50206">
    <property type="entry name" value="RHODANESE_3"/>
    <property type="match status" value="1"/>
</dbReference>